<dbReference type="AlphaFoldDB" id="A0A382UG24"/>
<reference evidence="2" key="1">
    <citation type="submission" date="2018-05" db="EMBL/GenBank/DDBJ databases">
        <authorList>
            <person name="Lanie J.A."/>
            <person name="Ng W.-L."/>
            <person name="Kazmierczak K.M."/>
            <person name="Andrzejewski T.M."/>
            <person name="Davidsen T.M."/>
            <person name="Wayne K.J."/>
            <person name="Tettelin H."/>
            <person name="Glass J.I."/>
            <person name="Rusch D."/>
            <person name="Podicherti R."/>
            <person name="Tsui H.-C.T."/>
            <person name="Winkler M.E."/>
        </authorList>
    </citation>
    <scope>NUCLEOTIDE SEQUENCE</scope>
</reference>
<evidence type="ECO:0000256" key="1">
    <source>
        <dbReference type="SAM" id="MobiDB-lite"/>
    </source>
</evidence>
<accession>A0A382UG24</accession>
<name>A0A382UG24_9ZZZZ</name>
<sequence>MKVFKVDQEQEQIPQQGNNQIEMLAEKRQALTSQEKEMNREGLGEKDVFK</sequence>
<protein>
    <submittedName>
        <fullName evidence="2">Uncharacterized protein</fullName>
    </submittedName>
</protein>
<dbReference type="EMBL" id="UINC01143713">
    <property type="protein sequence ID" value="SVD32795.1"/>
    <property type="molecule type" value="Genomic_DNA"/>
</dbReference>
<proteinExistence type="predicted"/>
<feature type="region of interest" description="Disordered" evidence="1">
    <location>
        <begin position="30"/>
        <end position="50"/>
    </location>
</feature>
<evidence type="ECO:0000313" key="2">
    <source>
        <dbReference type="EMBL" id="SVD32795.1"/>
    </source>
</evidence>
<gene>
    <name evidence="2" type="ORF">METZ01_LOCUS385649</name>
</gene>
<organism evidence="2">
    <name type="scientific">marine metagenome</name>
    <dbReference type="NCBI Taxonomy" id="408172"/>
    <lineage>
        <taxon>unclassified sequences</taxon>
        <taxon>metagenomes</taxon>
        <taxon>ecological metagenomes</taxon>
    </lineage>
</organism>